<dbReference type="EMBL" id="BATJ01000028">
    <property type="protein sequence ID" value="GAD69368.1"/>
    <property type="molecule type" value="Genomic_DNA"/>
</dbReference>
<dbReference type="Gene3D" id="3.10.350.10">
    <property type="entry name" value="LysM domain"/>
    <property type="match status" value="1"/>
</dbReference>
<protein>
    <recommendedName>
        <fullName evidence="2">LysM domain-containing protein</fullName>
    </recommendedName>
</protein>
<comment type="caution">
    <text evidence="3">The sequence shown here is derived from an EMBL/GenBank/DDBJ whole genome shotgun (WGS) entry which is preliminary data.</text>
</comment>
<dbReference type="InterPro" id="IPR036779">
    <property type="entry name" value="LysM_dom_sf"/>
</dbReference>
<name>U3BSB9_VIBPR</name>
<keyword evidence="1" id="KW-1133">Transmembrane helix</keyword>
<evidence type="ECO:0000313" key="3">
    <source>
        <dbReference type="EMBL" id="GAD69368.1"/>
    </source>
</evidence>
<feature type="domain" description="LysM" evidence="2">
    <location>
        <begin position="251"/>
        <end position="297"/>
    </location>
</feature>
<sequence>MSKTRKVYQAGYKPLTDTAPVHRHSTPVETTQAEPEFAYTLEFACQEPLFKQSVAPNLEMLLKSSSGQPAIKQWRQQAVKQTTHYACSIEVEEAKALQVGKHHVVPFQLDNVMPHPKDSVTIQEAFIPLRPAIQVGSQLGLPTEGFLYHFLDDKLLNEYRFGGNKKYRFVATQSVAGSMNNAPSNASETDFILALWKRNGQTVDNQYLLFSKEPLDDNAVALVDHAFLDEHGIQLNMGELIPLTEGQAKRKKHIVAPGETLEQVAEQQSITVEELKTLNPYWRGDDAQPEAGSVLYLEPVSQYNHGKDVGYQINTALLIPDILSMGSISEQATFPVVRVAQSSQNSFAAIAPVRYAIDNIVPESLENEVAEGVHPIKDKQNFSGGVFASNKVPYTLRQLRDGWLYTLHQPPEGDAWQLEEYQVREGEFYRCKGDDAAARLEAKPEAPQSHLMIRTECPYYLGYASQRWTDRIVDFYQSNEQARNDWLRDVNAGTHRTPIEQIETCVADVGQCDLTQFDWSCATTQLEEEDPTGLVAPLVSRNLKSYQYQVPSHAAHDLVALDDPMADIVDLYLRLSQSVQLTIEDDAARRQTVIAETIRSLVRISLPAESMSVIPPQDWIEVEQDIDTCLEYHYFQTQMTQANAPRGDAKAAIWAEAESTVLAYPQAKARLAAKGIAPALLEKRLDEYTQRRKAHRQVDWKGLDKYYKTYIETQALAQTGILRDVPILISALETLGNDPLRLGIDIAQHDHQITLNTLLDCILNDLDLSSQSCPELHEHIDQLIIAPENLLGLTTSFFSSEIYAQTENLISQLDFSQFAENSRIPIGGFMSAFNDIIGFDDPNSPLFTMTKGLLVSLDTIIENAKKATAVKGDKALHAMQMLRFRILNRVMKLPGLAARRSMAMAVWAQLYLRGGKVQLNKLSHADRFGTNIYHHMSIEAGVLQKTLKTQMKGSPEYVKTSTELKDLNQRVSQFIDETPLVFEAYQDHQVGKHVFSSKAQNLSQKWDSVGRMDFVVSSLNLINVFNQMMSLQQIVESVPYPDTRRQELTLAYSTAWFINAVGSNLKGLSINNLKTETKLLDRSLKQIKASQSPTVAQTVHAEQYIARSLIAGVAGVIAVGLEGWQSIEDFYQSKDSAEKALLAVKTLALSTQGFSWITLAIRSLMSRYVGLAIGGVLQGWMLAANFWGAALYGVVTIILLLTEKTPLEKWLKHSVWGKEPDPALSAEDEFFNLITLINQPSVHTQVLSRNVMPLASPYDTTTQVEIEQQLTFTLPNTYAGDTIALGIEVKPAGKAAQPFGAQEIAAGQWRQDPNEPSTYSYQLVLPRPIRQTVSYHASTEPSKIRIFVLKDMDNPYQTNSDTTRSSIYQTQFAAGVNVTQEMVKLDAINLSQHTIIEVEVPR</sequence>
<dbReference type="CDD" id="cd20708">
    <property type="entry name" value="MIX_IV"/>
    <property type="match status" value="1"/>
</dbReference>
<accession>U3BSB9</accession>
<keyword evidence="1" id="KW-0472">Membrane</keyword>
<evidence type="ECO:0000259" key="2">
    <source>
        <dbReference type="PROSITE" id="PS51782"/>
    </source>
</evidence>
<dbReference type="STRING" id="1219065.VPR01S_28_00230"/>
<dbReference type="RefSeq" id="WP_021707335.1">
    <property type="nucleotide sequence ID" value="NZ_BATJ01000028.1"/>
</dbReference>
<dbReference type="Proteomes" id="UP000016570">
    <property type="component" value="Unassembled WGS sequence"/>
</dbReference>
<evidence type="ECO:0000256" key="1">
    <source>
        <dbReference type="SAM" id="Phobius"/>
    </source>
</evidence>
<proteinExistence type="predicted"/>
<reference evidence="3 4" key="1">
    <citation type="submission" date="2013-09" db="EMBL/GenBank/DDBJ databases">
        <title>Whole genome shotgun sequence of Vibrio proteolyticus NBRC 13287.</title>
        <authorList>
            <person name="Isaki S."/>
            <person name="Hosoyama A."/>
            <person name="Numata M."/>
            <person name="Hashimoto M."/>
            <person name="Hosoyama Y."/>
            <person name="Tsuchikane K."/>
            <person name="Noguchi M."/>
            <person name="Hirakata S."/>
            <person name="Ichikawa N."/>
            <person name="Ohji S."/>
            <person name="Yamazoe A."/>
            <person name="Fujita N."/>
        </authorList>
    </citation>
    <scope>NUCLEOTIDE SEQUENCE [LARGE SCALE GENOMIC DNA]</scope>
    <source>
        <strain evidence="3 4">NBRC 13287</strain>
    </source>
</reference>
<dbReference type="eggNOG" id="COG1388">
    <property type="taxonomic scope" value="Bacteria"/>
</dbReference>
<dbReference type="PROSITE" id="PS51782">
    <property type="entry name" value="LYSM"/>
    <property type="match status" value="1"/>
</dbReference>
<evidence type="ECO:0000313" key="4">
    <source>
        <dbReference type="Proteomes" id="UP000016570"/>
    </source>
</evidence>
<dbReference type="CDD" id="cd00118">
    <property type="entry name" value="LysM"/>
    <property type="match status" value="1"/>
</dbReference>
<gene>
    <name evidence="3" type="ORF">VPR01S_28_00230</name>
</gene>
<keyword evidence="4" id="KW-1185">Reference proteome</keyword>
<dbReference type="CDD" id="cd20709">
    <property type="entry name" value="MIX_V"/>
    <property type="match status" value="1"/>
</dbReference>
<dbReference type="SMART" id="SM00257">
    <property type="entry name" value="LysM"/>
    <property type="match status" value="1"/>
</dbReference>
<dbReference type="Pfam" id="PF20249">
    <property type="entry name" value="VasX_N"/>
    <property type="match status" value="1"/>
</dbReference>
<keyword evidence="1" id="KW-0812">Transmembrane</keyword>
<organism evidence="3 4">
    <name type="scientific">Vibrio proteolyticus NBRC 13287</name>
    <dbReference type="NCBI Taxonomy" id="1219065"/>
    <lineage>
        <taxon>Bacteria</taxon>
        <taxon>Pseudomonadati</taxon>
        <taxon>Pseudomonadota</taxon>
        <taxon>Gammaproteobacteria</taxon>
        <taxon>Vibrionales</taxon>
        <taxon>Vibrionaceae</taxon>
        <taxon>Vibrio</taxon>
    </lineage>
</organism>
<dbReference type="InterPro" id="IPR046864">
    <property type="entry name" value="VasX_N"/>
</dbReference>
<feature type="transmembrane region" description="Helical" evidence="1">
    <location>
        <begin position="1181"/>
        <end position="1202"/>
    </location>
</feature>
<dbReference type="InterPro" id="IPR018392">
    <property type="entry name" value="LysM"/>
</dbReference>